<name>A0A2P2PEP8_RHIMU</name>
<protein>
    <submittedName>
        <fullName evidence="1">Uncharacterized protein</fullName>
    </submittedName>
</protein>
<sequence>MFEFLLLYDAYCHQFFKLAPERHFLLILARLPMNLNLNSRFVWLKLLYLLSRLLLYKLHFDPKANLVAMSFFVF</sequence>
<dbReference type="EMBL" id="GGEC01072722">
    <property type="protein sequence ID" value="MBX53206.1"/>
    <property type="molecule type" value="Transcribed_RNA"/>
</dbReference>
<dbReference type="AlphaFoldDB" id="A0A2P2PEP8"/>
<organism evidence="1">
    <name type="scientific">Rhizophora mucronata</name>
    <name type="common">Asiatic mangrove</name>
    <dbReference type="NCBI Taxonomy" id="61149"/>
    <lineage>
        <taxon>Eukaryota</taxon>
        <taxon>Viridiplantae</taxon>
        <taxon>Streptophyta</taxon>
        <taxon>Embryophyta</taxon>
        <taxon>Tracheophyta</taxon>
        <taxon>Spermatophyta</taxon>
        <taxon>Magnoliopsida</taxon>
        <taxon>eudicotyledons</taxon>
        <taxon>Gunneridae</taxon>
        <taxon>Pentapetalae</taxon>
        <taxon>rosids</taxon>
        <taxon>fabids</taxon>
        <taxon>Malpighiales</taxon>
        <taxon>Rhizophoraceae</taxon>
        <taxon>Rhizophora</taxon>
    </lineage>
</organism>
<proteinExistence type="predicted"/>
<evidence type="ECO:0000313" key="1">
    <source>
        <dbReference type="EMBL" id="MBX53206.1"/>
    </source>
</evidence>
<accession>A0A2P2PEP8</accession>
<reference evidence="1" key="1">
    <citation type="submission" date="2018-02" db="EMBL/GenBank/DDBJ databases">
        <title>Rhizophora mucronata_Transcriptome.</title>
        <authorList>
            <person name="Meera S.P."/>
            <person name="Sreeshan A."/>
            <person name="Augustine A."/>
        </authorList>
    </citation>
    <scope>NUCLEOTIDE SEQUENCE</scope>
    <source>
        <tissue evidence="1">Leaf</tissue>
    </source>
</reference>